<comment type="caution">
    <text evidence="2">The sequence shown here is derived from an EMBL/GenBank/DDBJ whole genome shotgun (WGS) entry which is preliminary data.</text>
</comment>
<protein>
    <recommendedName>
        <fullName evidence="1">PLD phosphodiesterase domain-containing protein</fullName>
    </recommendedName>
</protein>
<name>A0A1U7M0T2_9FIRM</name>
<accession>A0A1U7M0T2</accession>
<dbReference type="AlphaFoldDB" id="A0A1U7M0T2"/>
<dbReference type="InterPro" id="IPR001736">
    <property type="entry name" value="PLipase_D/transphosphatidylase"/>
</dbReference>
<evidence type="ECO:0000313" key="2">
    <source>
        <dbReference type="EMBL" id="OLR65275.1"/>
    </source>
</evidence>
<reference evidence="2 3" key="1">
    <citation type="journal article" date="2016" name="Appl. Environ. Microbiol.">
        <title>Function and Phylogeny of Bacterial Butyryl Coenzyme A:Acetate Transferases and Their Diversity in the Proximal Colon of Swine.</title>
        <authorList>
            <person name="Trachsel J."/>
            <person name="Bayles D.O."/>
            <person name="Looft T."/>
            <person name="Levine U.Y."/>
            <person name="Allen H.K."/>
        </authorList>
    </citation>
    <scope>NUCLEOTIDE SEQUENCE [LARGE SCALE GENOMIC DNA]</scope>
    <source>
        <strain evidence="2 3">35-6-1</strain>
    </source>
</reference>
<dbReference type="SUPFAM" id="SSF56024">
    <property type="entry name" value="Phospholipase D/nuclease"/>
    <property type="match status" value="1"/>
</dbReference>
<dbReference type="GO" id="GO:0006793">
    <property type="term" value="P:phosphorus metabolic process"/>
    <property type="evidence" value="ECO:0007669"/>
    <property type="project" value="UniProtKB-ARBA"/>
</dbReference>
<evidence type="ECO:0000259" key="1">
    <source>
        <dbReference type="PROSITE" id="PS50035"/>
    </source>
</evidence>
<dbReference type="EMBL" id="MJIH01000001">
    <property type="protein sequence ID" value="OLR65275.1"/>
    <property type="molecule type" value="Genomic_DNA"/>
</dbReference>
<evidence type="ECO:0000313" key="3">
    <source>
        <dbReference type="Proteomes" id="UP000187166"/>
    </source>
</evidence>
<dbReference type="InterPro" id="IPR027417">
    <property type="entry name" value="P-loop_NTPase"/>
</dbReference>
<gene>
    <name evidence="2" type="ORF">BIV18_06995</name>
</gene>
<dbReference type="Gene3D" id="3.30.870.10">
    <property type="entry name" value="Endonuclease Chain A"/>
    <property type="match status" value="1"/>
</dbReference>
<feature type="domain" description="PLD phosphodiesterase" evidence="1">
    <location>
        <begin position="128"/>
        <end position="159"/>
    </location>
</feature>
<dbReference type="PROSITE" id="PS50035">
    <property type="entry name" value="PLD"/>
    <property type="match status" value="1"/>
</dbReference>
<dbReference type="GO" id="GO:0003824">
    <property type="term" value="F:catalytic activity"/>
    <property type="evidence" value="ECO:0007669"/>
    <property type="project" value="InterPro"/>
</dbReference>
<dbReference type="Proteomes" id="UP000187166">
    <property type="component" value="Unassembled WGS sequence"/>
</dbReference>
<dbReference type="Pfam" id="PF09565">
    <property type="entry name" value="RE_NgoFVII"/>
    <property type="match status" value="1"/>
</dbReference>
<organism evidence="2 3">
    <name type="scientific">Peptoniphilus porci</name>
    <dbReference type="NCBI Taxonomy" id="2652280"/>
    <lineage>
        <taxon>Bacteria</taxon>
        <taxon>Bacillati</taxon>
        <taxon>Bacillota</taxon>
        <taxon>Tissierellia</taxon>
        <taxon>Tissierellales</taxon>
        <taxon>Peptoniphilaceae</taxon>
        <taxon>Peptoniphilus</taxon>
    </lineage>
</organism>
<sequence length="747" mass="87494">MENNNLSFFDSDSGLKKINTIHILKDGKEEDLSIEKIFDKEKYKHFLGITYSISPKFVNEFLKEFETSEIVIGIDNDRVKNSINELAKHLKDRILEQIEGDPIKFYQELDMESKFNLDKGNLKVWVSAAYIIHSKFYLMWNDKGENRVILGSANLSERAFDKESSQFENIVIFDDSNLFNIYKKYYKENLSQVLCDYIPSELKKINSKNFKNIKNIDEINADEIFIISNDDLGKIKEKAAVEIIDDLRDKLALGVYKDKIITEIDNISVDREFVKNEKKKENIAEDVAYEIVNEIINKRKKDPEIKSKNIITNQVKQKVEKIIVKKVEANKNLKRYGLYNRPDLRNTKNNKTGLFVISDLDNNISIPFGKRATKEELAYALKVLNNYIKGFENYSNRYTDDYGKRVFESLLCTFTGPFIQELRSKLEIEENRLDIPQFIIIGGDAGSGKSSLLSIMSKLTGINKGDYYQWEALLGQSQNKAKRERLDTIQNWILENNVNPILVDEIDSDFFTKTNYGRDFIVNISNLCVRNDEPYPIFIGTTNTKSYSLPKEARRRSYYLIIDREISKNSEAKEFFKNIYENVDNTLFLDFCFRMAERLESSSDYKWDNYTEESGFDFLYNSREIFKEIYEEAEMPLPRYFPEKKYNDDSETNKENWRNLYLGSKNDFVYDDDTGHIYYNIKKLNENDKYYGTSTAQIYADALPQEVCVNSVHGAVNIGLYTDEFFDWIELKNPYKKKSFLEKIFGK</sequence>
<dbReference type="STRING" id="1465756.BIV18_06995"/>
<keyword evidence="3" id="KW-1185">Reference proteome</keyword>
<dbReference type="CDD" id="cd09117">
    <property type="entry name" value="PLDc_Bfil_DEXD_like"/>
    <property type="match status" value="1"/>
</dbReference>
<proteinExistence type="predicted"/>
<dbReference type="InterPro" id="IPR019065">
    <property type="entry name" value="RE_NgoFVII_N"/>
</dbReference>
<dbReference type="SUPFAM" id="SSF52540">
    <property type="entry name" value="P-loop containing nucleoside triphosphate hydrolases"/>
    <property type="match status" value="1"/>
</dbReference>